<evidence type="ECO:0000256" key="6">
    <source>
        <dbReference type="ARBA" id="ARBA00022989"/>
    </source>
</evidence>
<keyword evidence="3" id="KW-0813">Transport</keyword>
<evidence type="ECO:0000313" key="9">
    <source>
        <dbReference type="EMBL" id="MUG65665.1"/>
    </source>
</evidence>
<feature type="transmembrane region" description="Helical" evidence="8">
    <location>
        <begin position="179"/>
        <end position="203"/>
    </location>
</feature>
<dbReference type="Proteomes" id="UP000435177">
    <property type="component" value="Unassembled WGS sequence"/>
</dbReference>
<feature type="transmembrane region" description="Helical" evidence="8">
    <location>
        <begin position="12"/>
        <end position="29"/>
    </location>
</feature>
<comment type="similarity">
    <text evidence="2">Belongs to the amino acid-polyamine-organocation (APC) superfamily. Spore germination protein (SGP) (TC 2.A.3.9) family.</text>
</comment>
<dbReference type="RefSeq" id="WP_155617710.1">
    <property type="nucleotide sequence ID" value="NZ_WOAA01000003.1"/>
</dbReference>
<name>A0ABW9SXC3_9BACL</name>
<comment type="caution">
    <text evidence="9">The sequence shown here is derived from an EMBL/GenBank/DDBJ whole genome shotgun (WGS) entry which is preliminary data.</text>
</comment>
<evidence type="ECO:0000256" key="2">
    <source>
        <dbReference type="ARBA" id="ARBA00007998"/>
    </source>
</evidence>
<reference evidence="9 10" key="1">
    <citation type="submission" date="2019-11" db="EMBL/GenBank/DDBJ databases">
        <title>Draft genome sequences of five Paenibacillus species of dairy origin.</title>
        <authorList>
            <person name="Olajide A.M."/>
            <person name="Chen S."/>
            <person name="Lapointe G."/>
        </authorList>
    </citation>
    <scope>NUCLEOTIDE SEQUENCE [LARGE SCALE GENOMIC DNA]</scope>
    <source>
        <strain evidence="9 10">3CS1</strain>
    </source>
</reference>
<feature type="transmembrane region" description="Helical" evidence="8">
    <location>
        <begin position="269"/>
        <end position="293"/>
    </location>
</feature>
<keyword evidence="5 8" id="KW-0812">Transmembrane</keyword>
<feature type="transmembrane region" description="Helical" evidence="8">
    <location>
        <begin position="41"/>
        <end position="65"/>
    </location>
</feature>
<feature type="transmembrane region" description="Helical" evidence="8">
    <location>
        <begin position="86"/>
        <end position="109"/>
    </location>
</feature>
<proteinExistence type="inferred from homology"/>
<feature type="transmembrane region" description="Helical" evidence="8">
    <location>
        <begin position="148"/>
        <end position="167"/>
    </location>
</feature>
<protein>
    <submittedName>
        <fullName evidence="9">Endospore germination permease</fullName>
    </submittedName>
</protein>
<dbReference type="EMBL" id="WOAA01000003">
    <property type="protein sequence ID" value="MUG65665.1"/>
    <property type="molecule type" value="Genomic_DNA"/>
</dbReference>
<evidence type="ECO:0000313" key="10">
    <source>
        <dbReference type="Proteomes" id="UP000435177"/>
    </source>
</evidence>
<dbReference type="InterPro" id="IPR004761">
    <property type="entry name" value="Spore_GerAB"/>
</dbReference>
<evidence type="ECO:0000256" key="7">
    <source>
        <dbReference type="ARBA" id="ARBA00023136"/>
    </source>
</evidence>
<feature type="transmembrane region" description="Helical" evidence="8">
    <location>
        <begin position="215"/>
        <end position="240"/>
    </location>
</feature>
<keyword evidence="10" id="KW-1185">Reference proteome</keyword>
<organism evidence="9 10">
    <name type="scientific">Paenibacillus campinasensis</name>
    <dbReference type="NCBI Taxonomy" id="66347"/>
    <lineage>
        <taxon>Bacteria</taxon>
        <taxon>Bacillati</taxon>
        <taxon>Bacillota</taxon>
        <taxon>Bacilli</taxon>
        <taxon>Bacillales</taxon>
        <taxon>Paenibacillaceae</taxon>
        <taxon>Paenibacillus</taxon>
    </lineage>
</organism>
<feature type="transmembrane region" description="Helical" evidence="8">
    <location>
        <begin position="305"/>
        <end position="322"/>
    </location>
</feature>
<gene>
    <name evidence="9" type="ORF">GNP94_06535</name>
</gene>
<keyword evidence="6 8" id="KW-1133">Transmembrane helix</keyword>
<dbReference type="PANTHER" id="PTHR34975:SF2">
    <property type="entry name" value="SPORE GERMINATION PROTEIN A2"/>
    <property type="match status" value="1"/>
</dbReference>
<feature type="transmembrane region" description="Helical" evidence="8">
    <location>
        <begin position="334"/>
        <end position="356"/>
    </location>
</feature>
<keyword evidence="4" id="KW-0309">Germination</keyword>
<dbReference type="Gene3D" id="1.20.1740.10">
    <property type="entry name" value="Amino acid/polyamine transporter I"/>
    <property type="match status" value="1"/>
</dbReference>
<evidence type="ECO:0000256" key="3">
    <source>
        <dbReference type="ARBA" id="ARBA00022448"/>
    </source>
</evidence>
<keyword evidence="7 8" id="KW-0472">Membrane</keyword>
<evidence type="ECO:0000256" key="5">
    <source>
        <dbReference type="ARBA" id="ARBA00022692"/>
    </source>
</evidence>
<evidence type="ECO:0000256" key="8">
    <source>
        <dbReference type="SAM" id="Phobius"/>
    </source>
</evidence>
<dbReference type="PANTHER" id="PTHR34975">
    <property type="entry name" value="SPORE GERMINATION PROTEIN A2"/>
    <property type="match status" value="1"/>
</dbReference>
<sequence>MARQKTISSRQFFVLTFGLTVGTSILVTPSGQVHTAREDAWIASIFSLLINLLMVLMYIGIVRLYPGKTIFEIHERVLGKVLGKALNLLYLFYFLILTGTLLGNLGFFLTSEIMPETPTEVIQLLFLLSAVICARMGPIILARLGELAFPWIVFLFLVLVLGLIPQIEWDYIKPVLEEGWGPVLTAGLHSSMFQELIVMLVFFSLVNKRKDGERAFVLGSLSGEVVLAIIMTLSVLVMGIEQTENSTFPAFALAKTINVGNFFQRVEGILITIWVLTFFIKISLLFLSILKGLQSVFGLKQQQSLIYPLAVIFIIVSWNTYTNTVYVSDIIQNVWVGYAMLHLIAIPLLVLLIGVIRKKLLGRR</sequence>
<evidence type="ECO:0000256" key="1">
    <source>
        <dbReference type="ARBA" id="ARBA00004141"/>
    </source>
</evidence>
<dbReference type="NCBIfam" id="TIGR00912">
    <property type="entry name" value="2A0309"/>
    <property type="match status" value="1"/>
</dbReference>
<evidence type="ECO:0000256" key="4">
    <source>
        <dbReference type="ARBA" id="ARBA00022544"/>
    </source>
</evidence>
<comment type="subcellular location">
    <subcellularLocation>
        <location evidence="1">Membrane</location>
        <topology evidence="1">Multi-pass membrane protein</topology>
    </subcellularLocation>
</comment>
<feature type="transmembrane region" description="Helical" evidence="8">
    <location>
        <begin position="121"/>
        <end position="141"/>
    </location>
</feature>
<accession>A0ABW9SXC3</accession>
<dbReference type="Pfam" id="PF03845">
    <property type="entry name" value="Spore_permease"/>
    <property type="match status" value="1"/>
</dbReference>